<dbReference type="EMBL" id="JARKIF010000005">
    <property type="protein sequence ID" value="KAJ7638602.1"/>
    <property type="molecule type" value="Genomic_DNA"/>
</dbReference>
<dbReference type="InterPro" id="IPR036249">
    <property type="entry name" value="Thioredoxin-like_sf"/>
</dbReference>
<dbReference type="SUPFAM" id="SSF52833">
    <property type="entry name" value="Thioredoxin-like"/>
    <property type="match status" value="1"/>
</dbReference>
<proteinExistence type="predicted"/>
<dbReference type="InterPro" id="IPR009737">
    <property type="entry name" value="Aim32/Apd1-like"/>
</dbReference>
<dbReference type="Proteomes" id="UP001221142">
    <property type="component" value="Unassembled WGS sequence"/>
</dbReference>
<evidence type="ECO:0000313" key="2">
    <source>
        <dbReference type="Proteomes" id="UP001221142"/>
    </source>
</evidence>
<evidence type="ECO:0000313" key="1">
    <source>
        <dbReference type="EMBL" id="KAJ7638602.1"/>
    </source>
</evidence>
<organism evidence="1 2">
    <name type="scientific">Roridomyces roridus</name>
    <dbReference type="NCBI Taxonomy" id="1738132"/>
    <lineage>
        <taxon>Eukaryota</taxon>
        <taxon>Fungi</taxon>
        <taxon>Dikarya</taxon>
        <taxon>Basidiomycota</taxon>
        <taxon>Agaricomycotina</taxon>
        <taxon>Agaricomycetes</taxon>
        <taxon>Agaricomycetidae</taxon>
        <taxon>Agaricales</taxon>
        <taxon>Marasmiineae</taxon>
        <taxon>Mycenaceae</taxon>
        <taxon>Roridomyces</taxon>
    </lineage>
</organism>
<dbReference type="PANTHER" id="PTHR31902">
    <property type="entry name" value="ACTIN PATCHES DISTAL PROTEIN 1"/>
    <property type="match status" value="1"/>
</dbReference>
<gene>
    <name evidence="1" type="ORF">FB45DRAFT_1023379</name>
</gene>
<keyword evidence="2" id="KW-1185">Reference proteome</keyword>
<dbReference type="Gene3D" id="3.40.30.10">
    <property type="entry name" value="Glutaredoxin"/>
    <property type="match status" value="1"/>
</dbReference>
<dbReference type="AlphaFoldDB" id="A0AAD7C4I6"/>
<reference evidence="1" key="1">
    <citation type="submission" date="2023-03" db="EMBL/GenBank/DDBJ databases">
        <title>Massive genome expansion in bonnet fungi (Mycena s.s.) driven by repeated elements and novel gene families across ecological guilds.</title>
        <authorList>
            <consortium name="Lawrence Berkeley National Laboratory"/>
            <person name="Harder C.B."/>
            <person name="Miyauchi S."/>
            <person name="Viragh M."/>
            <person name="Kuo A."/>
            <person name="Thoen E."/>
            <person name="Andreopoulos B."/>
            <person name="Lu D."/>
            <person name="Skrede I."/>
            <person name="Drula E."/>
            <person name="Henrissat B."/>
            <person name="Morin E."/>
            <person name="Kohler A."/>
            <person name="Barry K."/>
            <person name="LaButti K."/>
            <person name="Morin E."/>
            <person name="Salamov A."/>
            <person name="Lipzen A."/>
            <person name="Mereny Z."/>
            <person name="Hegedus B."/>
            <person name="Baldrian P."/>
            <person name="Stursova M."/>
            <person name="Weitz H."/>
            <person name="Taylor A."/>
            <person name="Grigoriev I.V."/>
            <person name="Nagy L.G."/>
            <person name="Martin F."/>
            <person name="Kauserud H."/>
        </authorList>
    </citation>
    <scope>NUCLEOTIDE SEQUENCE</scope>
    <source>
        <strain evidence="1">9284</strain>
    </source>
</reference>
<dbReference type="CDD" id="cd03062">
    <property type="entry name" value="TRX_Fd_Sucrase"/>
    <property type="match status" value="1"/>
</dbReference>
<protein>
    <submittedName>
        <fullName evidence="1">Sucrase/ferredoxin-like-domain-containing protein</fullName>
    </submittedName>
</protein>
<sequence length="330" mass="36073">MSTLRQLRALILGEQHPADDCNLHSTALRRRCSRNLGRLSFSVPTHATRATLSTPDDFQSTTNLLCWILISTGKSDWDREITETQGSLAAYVAEIQPPPLPPTPPPISIDMVSEKAITPVPGVFSSTDSNSTRLSILNGSHQTVTDVDDLETVIVLPDYTMVVGVPSTLDGAKELWHTALDPPLPRMGLTPKTSSFQTWVLPYSCIIFLCSHKRRDNRCAISAPKLEQAFIRSLTGKSWTVDTQLEHVLKALPGAKKALILKTSHIGGHKYAGNCIIYTPQGSSVWYGRVTTHEVESIVVSTLEGGLVLPPLLRGGLDLSRPGCPTLHDW</sequence>
<accession>A0AAD7C4I6</accession>
<comment type="caution">
    <text evidence="1">The sequence shown here is derived from an EMBL/GenBank/DDBJ whole genome shotgun (WGS) entry which is preliminary data.</text>
</comment>
<name>A0AAD7C4I6_9AGAR</name>
<dbReference type="PANTHER" id="PTHR31902:SF14">
    <property type="entry name" value="ACTIN PATCHES DISTAL PROTEIN 1"/>
    <property type="match status" value="1"/>
</dbReference>
<dbReference type="Pfam" id="PF06999">
    <property type="entry name" value="Suc_Fer-like"/>
    <property type="match status" value="1"/>
</dbReference>